<protein>
    <submittedName>
        <fullName evidence="1">Uncharacterized protein</fullName>
    </submittedName>
</protein>
<dbReference type="Proteomes" id="UP001189429">
    <property type="component" value="Unassembled WGS sequence"/>
</dbReference>
<evidence type="ECO:0000313" key="2">
    <source>
        <dbReference type="Proteomes" id="UP001189429"/>
    </source>
</evidence>
<feature type="non-terminal residue" evidence="1">
    <location>
        <position position="1"/>
    </location>
</feature>
<accession>A0ABN9X5V5</accession>
<keyword evidence="2" id="KW-1185">Reference proteome</keyword>
<feature type="non-terminal residue" evidence="1">
    <location>
        <position position="228"/>
    </location>
</feature>
<comment type="caution">
    <text evidence="1">The sequence shown here is derived from an EMBL/GenBank/DDBJ whole genome shotgun (WGS) entry which is preliminary data.</text>
</comment>
<name>A0ABN9X5V5_9DINO</name>
<organism evidence="1 2">
    <name type="scientific">Prorocentrum cordatum</name>
    <dbReference type="NCBI Taxonomy" id="2364126"/>
    <lineage>
        <taxon>Eukaryota</taxon>
        <taxon>Sar</taxon>
        <taxon>Alveolata</taxon>
        <taxon>Dinophyceae</taxon>
        <taxon>Prorocentrales</taxon>
        <taxon>Prorocentraceae</taxon>
        <taxon>Prorocentrum</taxon>
    </lineage>
</organism>
<gene>
    <name evidence="1" type="ORF">PCOR1329_LOCUS72544</name>
</gene>
<dbReference type="Gene3D" id="3.90.1410.10">
    <property type="entry name" value="set domain protein methyltransferase, domain 1"/>
    <property type="match status" value="1"/>
</dbReference>
<sequence length="228" mass="23899">ALCAFVRSPLTHAALVALCGVWLIVFGRLQPPGREGPEPQRTLRERQHQKHEHACASALAELQRAGASGPVQVVDAGDGLGLGVTRAVEAGDVLLEVPEALALDVDKARSCRRGPAGASSLDCQIERAVVQAVSRKEASRLTGLIALLLMERRRGLGLVPGLTAGSAALATLPEPGWQAENGLFAIDEEELRALSPGTSMEGWREAAANETAEAHAFIQGTLAAQLGE</sequence>
<reference evidence="1" key="1">
    <citation type="submission" date="2023-10" db="EMBL/GenBank/DDBJ databases">
        <authorList>
            <person name="Chen Y."/>
            <person name="Shah S."/>
            <person name="Dougan E. K."/>
            <person name="Thang M."/>
            <person name="Chan C."/>
        </authorList>
    </citation>
    <scope>NUCLEOTIDE SEQUENCE [LARGE SCALE GENOMIC DNA]</scope>
</reference>
<proteinExistence type="predicted"/>
<dbReference type="EMBL" id="CAUYUJ010019706">
    <property type="protein sequence ID" value="CAK0893078.1"/>
    <property type="molecule type" value="Genomic_DNA"/>
</dbReference>
<evidence type="ECO:0000313" key="1">
    <source>
        <dbReference type="EMBL" id="CAK0893078.1"/>
    </source>
</evidence>